<dbReference type="SUPFAM" id="SSF110087">
    <property type="entry name" value="DR1885-like metal-binding protein"/>
    <property type="match status" value="1"/>
</dbReference>
<dbReference type="Pfam" id="PF04314">
    <property type="entry name" value="PCuAC"/>
    <property type="match status" value="1"/>
</dbReference>
<keyword evidence="3" id="KW-0449">Lipoprotein</keyword>
<dbReference type="Gene3D" id="2.60.40.1890">
    <property type="entry name" value="PCu(A)C copper chaperone"/>
    <property type="match status" value="1"/>
</dbReference>
<reference evidence="3" key="2">
    <citation type="submission" date="2020-09" db="EMBL/GenBank/DDBJ databases">
        <authorList>
            <person name="Sun Q."/>
            <person name="Sedlacek I."/>
        </authorList>
    </citation>
    <scope>NUCLEOTIDE SEQUENCE</scope>
    <source>
        <strain evidence="3">CCM 7905</strain>
    </source>
</reference>
<feature type="chain" id="PRO_5039519790" evidence="2">
    <location>
        <begin position="31"/>
        <end position="200"/>
    </location>
</feature>
<dbReference type="InterPro" id="IPR007410">
    <property type="entry name" value="LpqE-like"/>
</dbReference>
<evidence type="ECO:0000313" key="4">
    <source>
        <dbReference type="Proteomes" id="UP000654257"/>
    </source>
</evidence>
<feature type="region of interest" description="Disordered" evidence="1">
    <location>
        <begin position="125"/>
        <end position="144"/>
    </location>
</feature>
<dbReference type="EMBL" id="BMCU01000004">
    <property type="protein sequence ID" value="GGG20869.1"/>
    <property type="molecule type" value="Genomic_DNA"/>
</dbReference>
<reference evidence="3" key="1">
    <citation type="journal article" date="2014" name="Int. J. Syst. Evol. Microbiol.">
        <title>Complete genome sequence of Corynebacterium casei LMG S-19264T (=DSM 44701T), isolated from a smear-ripened cheese.</title>
        <authorList>
            <consortium name="US DOE Joint Genome Institute (JGI-PGF)"/>
            <person name="Walter F."/>
            <person name="Albersmeier A."/>
            <person name="Kalinowski J."/>
            <person name="Ruckert C."/>
        </authorList>
    </citation>
    <scope>NUCLEOTIDE SEQUENCE</scope>
    <source>
        <strain evidence="3">CCM 7905</strain>
    </source>
</reference>
<dbReference type="InterPro" id="IPR036182">
    <property type="entry name" value="PCuAC_sf"/>
</dbReference>
<accession>A0A917LGD9</accession>
<gene>
    <name evidence="3" type="ORF">GCM10007304_38420</name>
</gene>
<proteinExistence type="predicted"/>
<dbReference type="AlphaFoldDB" id="A0A917LGD9"/>
<keyword evidence="4" id="KW-1185">Reference proteome</keyword>
<protein>
    <submittedName>
        <fullName evidence="3">Lipoprotein lpqE</fullName>
    </submittedName>
</protein>
<dbReference type="RefSeq" id="WP_188546494.1">
    <property type="nucleotide sequence ID" value="NZ_BMCU01000004.1"/>
</dbReference>
<sequence length="200" mass="20241">MTASPATTRRGTRRVGAALALAAAATLALTACGSGKIAQTANQVAAINGNGANVANISMRNVHVAYPNSAEYSLTEGGKAELIFTAINTSEQFSDTLRGIDTEAAEQVTLVGTPGSIEIPAQAALAAGAPAEQQPTDPTEPSSSVLVELDGLSADVRPGLTVPMTFSFERAGDVVVNVPVDAGPTPRVVNEQSGPAEEEG</sequence>
<feature type="region of interest" description="Disordered" evidence="1">
    <location>
        <begin position="181"/>
        <end position="200"/>
    </location>
</feature>
<evidence type="ECO:0000256" key="1">
    <source>
        <dbReference type="SAM" id="MobiDB-lite"/>
    </source>
</evidence>
<keyword evidence="2" id="KW-0732">Signal</keyword>
<dbReference type="Proteomes" id="UP000654257">
    <property type="component" value="Unassembled WGS sequence"/>
</dbReference>
<feature type="compositionally biased region" description="Low complexity" evidence="1">
    <location>
        <begin position="125"/>
        <end position="135"/>
    </location>
</feature>
<evidence type="ECO:0000313" key="3">
    <source>
        <dbReference type="EMBL" id="GGG20869.1"/>
    </source>
</evidence>
<organism evidence="3 4">
    <name type="scientific">Rhodococcoides trifolii</name>
    <dbReference type="NCBI Taxonomy" id="908250"/>
    <lineage>
        <taxon>Bacteria</taxon>
        <taxon>Bacillati</taxon>
        <taxon>Actinomycetota</taxon>
        <taxon>Actinomycetes</taxon>
        <taxon>Mycobacteriales</taxon>
        <taxon>Nocardiaceae</taxon>
        <taxon>Rhodococcoides</taxon>
    </lineage>
</organism>
<feature type="signal peptide" evidence="2">
    <location>
        <begin position="1"/>
        <end position="30"/>
    </location>
</feature>
<name>A0A917LGD9_9NOCA</name>
<comment type="caution">
    <text evidence="3">The sequence shown here is derived from an EMBL/GenBank/DDBJ whole genome shotgun (WGS) entry which is preliminary data.</text>
</comment>
<evidence type="ECO:0000256" key="2">
    <source>
        <dbReference type="SAM" id="SignalP"/>
    </source>
</evidence>